<dbReference type="InterPro" id="IPR016181">
    <property type="entry name" value="Acyl_CoA_acyltransferase"/>
</dbReference>
<evidence type="ECO:0000313" key="5">
    <source>
        <dbReference type="Proteomes" id="UP001315278"/>
    </source>
</evidence>
<keyword evidence="1" id="KW-0808">Transferase</keyword>
<protein>
    <submittedName>
        <fullName evidence="4">GNAT family N-acetyltransferase</fullName>
    </submittedName>
</protein>
<comment type="caution">
    <text evidence="4">The sequence shown here is derived from an EMBL/GenBank/DDBJ whole genome shotgun (WGS) entry which is preliminary data.</text>
</comment>
<reference evidence="5" key="1">
    <citation type="journal article" date="2021" name="ISME J.">
        <title>Evolutionary origin and ecological implication of a unique nif island in free-living Bradyrhizobium lineages.</title>
        <authorList>
            <person name="Tao J."/>
        </authorList>
    </citation>
    <scope>NUCLEOTIDE SEQUENCE [LARGE SCALE GENOMIC DNA]</scope>
    <source>
        <strain evidence="5">SZCCT0434</strain>
    </source>
</reference>
<dbReference type="RefSeq" id="WP_212396875.1">
    <property type="nucleotide sequence ID" value="NZ_JAFCJH010000017.1"/>
</dbReference>
<proteinExistence type="predicted"/>
<dbReference type="EMBL" id="JAFCJH010000017">
    <property type="protein sequence ID" value="MBR0797374.1"/>
    <property type="molecule type" value="Genomic_DNA"/>
</dbReference>
<evidence type="ECO:0000259" key="3">
    <source>
        <dbReference type="PROSITE" id="PS51186"/>
    </source>
</evidence>
<keyword evidence="2" id="KW-0012">Acyltransferase</keyword>
<organism evidence="4 5">
    <name type="scientific">Bradyrhizobium jicamae</name>
    <dbReference type="NCBI Taxonomy" id="280332"/>
    <lineage>
        <taxon>Bacteria</taxon>
        <taxon>Pseudomonadati</taxon>
        <taxon>Pseudomonadota</taxon>
        <taxon>Alphaproteobacteria</taxon>
        <taxon>Hyphomicrobiales</taxon>
        <taxon>Nitrobacteraceae</taxon>
        <taxon>Bradyrhizobium</taxon>
    </lineage>
</organism>
<name>A0ABS5FKR4_9BRAD</name>
<dbReference type="Pfam" id="PF00583">
    <property type="entry name" value="Acetyltransf_1"/>
    <property type="match status" value="1"/>
</dbReference>
<dbReference type="SUPFAM" id="SSF55729">
    <property type="entry name" value="Acyl-CoA N-acyltransferases (Nat)"/>
    <property type="match status" value="1"/>
</dbReference>
<dbReference type="Proteomes" id="UP001315278">
    <property type="component" value="Unassembled WGS sequence"/>
</dbReference>
<dbReference type="PANTHER" id="PTHR43420">
    <property type="entry name" value="ACETYLTRANSFERASE"/>
    <property type="match status" value="1"/>
</dbReference>
<dbReference type="InterPro" id="IPR000182">
    <property type="entry name" value="GNAT_dom"/>
</dbReference>
<gene>
    <name evidence="4" type="ORF">JQ615_18460</name>
</gene>
<evidence type="ECO:0000313" key="4">
    <source>
        <dbReference type="EMBL" id="MBR0797374.1"/>
    </source>
</evidence>
<evidence type="ECO:0000256" key="2">
    <source>
        <dbReference type="ARBA" id="ARBA00023315"/>
    </source>
</evidence>
<sequence>MTASPIEIRRLTGPDAAIYREVRLEALLTSPEAFASAFETECVRPVGWFAERLDGGAVMLGAFRGGELVGTVGLLVGDGPKRRHKGMLVGMYVRAVARRAGVGRLLLEAALALAALSVELVQLSVVKGNVSAIRLYERAGFVEYGLEKRALKIDGRYYDDILMAKDLADAKR</sequence>
<dbReference type="PROSITE" id="PS51186">
    <property type="entry name" value="GNAT"/>
    <property type="match status" value="1"/>
</dbReference>
<dbReference type="Gene3D" id="3.40.630.30">
    <property type="match status" value="1"/>
</dbReference>
<keyword evidence="5" id="KW-1185">Reference proteome</keyword>
<feature type="domain" description="N-acetyltransferase" evidence="3">
    <location>
        <begin position="6"/>
        <end position="168"/>
    </location>
</feature>
<evidence type="ECO:0000256" key="1">
    <source>
        <dbReference type="ARBA" id="ARBA00022679"/>
    </source>
</evidence>
<dbReference type="InterPro" id="IPR050680">
    <property type="entry name" value="YpeA/RimI_acetyltransf"/>
</dbReference>
<accession>A0ABS5FKR4</accession>